<evidence type="ECO:0000256" key="1">
    <source>
        <dbReference type="ARBA" id="ARBA00001911"/>
    </source>
</evidence>
<protein>
    <recommendedName>
        <fullName evidence="5">UDP-glucuronate decarboxylase</fullName>
        <ecNumber evidence="5">4.1.1.35</ecNumber>
    </recommendedName>
</protein>
<keyword evidence="10" id="KW-0520">NAD</keyword>
<keyword evidence="12" id="KW-0472">Membrane</keyword>
<comment type="cofactor">
    <cofactor evidence="1">
        <name>NAD(+)</name>
        <dbReference type="ChEBI" id="CHEBI:57540"/>
    </cofactor>
</comment>
<dbReference type="PRINTS" id="PR01713">
    <property type="entry name" value="NUCEPIMERASE"/>
</dbReference>
<evidence type="ECO:0000256" key="6">
    <source>
        <dbReference type="ARBA" id="ARBA00022692"/>
    </source>
</evidence>
<dbReference type="Pfam" id="PF16363">
    <property type="entry name" value="GDP_Man_Dehyd"/>
    <property type="match status" value="1"/>
</dbReference>
<comment type="caution">
    <text evidence="15">The sequence shown here is derived from an EMBL/GenBank/DDBJ whole genome shotgun (WGS) entry which is preliminary data.</text>
</comment>
<dbReference type="InterPro" id="IPR044516">
    <property type="entry name" value="UXS-like"/>
</dbReference>
<dbReference type="Gene3D" id="3.40.50.720">
    <property type="entry name" value="NAD(P)-binding Rossmann-like Domain"/>
    <property type="match status" value="1"/>
</dbReference>
<proteinExistence type="inferred from homology"/>
<keyword evidence="9" id="KW-1133">Transmembrane helix</keyword>
<keyword evidence="8" id="KW-0735">Signal-anchor</keyword>
<dbReference type="EMBL" id="JASZZN010000008">
    <property type="protein sequence ID" value="MDM4016321.1"/>
    <property type="molecule type" value="Genomic_DNA"/>
</dbReference>
<keyword evidence="7" id="KW-0210">Decarboxylase</keyword>
<dbReference type="SUPFAM" id="SSF51735">
    <property type="entry name" value="NAD(P)-binding Rossmann-fold domains"/>
    <property type="match status" value="1"/>
</dbReference>
<comment type="subcellular location">
    <subcellularLocation>
        <location evidence="2">Golgi apparatus</location>
        <location evidence="2">Golgi stack membrane</location>
        <topology evidence="2">Single-pass type II membrane protein</topology>
    </subcellularLocation>
</comment>
<name>A0ABT7PJG1_9BACT</name>
<keyword evidence="13 15" id="KW-0456">Lyase</keyword>
<evidence type="ECO:0000256" key="3">
    <source>
        <dbReference type="ARBA" id="ARBA00005100"/>
    </source>
</evidence>
<dbReference type="EC" id="4.1.1.35" evidence="5"/>
<keyword evidence="16" id="KW-1185">Reference proteome</keyword>
<evidence type="ECO:0000256" key="2">
    <source>
        <dbReference type="ARBA" id="ARBA00004447"/>
    </source>
</evidence>
<dbReference type="Proteomes" id="UP001239462">
    <property type="component" value="Unassembled WGS sequence"/>
</dbReference>
<accession>A0ABT7PJG1</accession>
<evidence type="ECO:0000313" key="15">
    <source>
        <dbReference type="EMBL" id="MDM4016321.1"/>
    </source>
</evidence>
<evidence type="ECO:0000256" key="9">
    <source>
        <dbReference type="ARBA" id="ARBA00022989"/>
    </source>
</evidence>
<feature type="domain" description="NAD(P)-binding" evidence="14">
    <location>
        <begin position="12"/>
        <end position="324"/>
    </location>
</feature>
<dbReference type="RefSeq" id="WP_289163949.1">
    <property type="nucleotide sequence ID" value="NZ_CP141221.1"/>
</dbReference>
<organism evidence="15 16">
    <name type="scientific">Roseiconus lacunae</name>
    <dbReference type="NCBI Taxonomy" id="2605694"/>
    <lineage>
        <taxon>Bacteria</taxon>
        <taxon>Pseudomonadati</taxon>
        <taxon>Planctomycetota</taxon>
        <taxon>Planctomycetia</taxon>
        <taxon>Pirellulales</taxon>
        <taxon>Pirellulaceae</taxon>
        <taxon>Roseiconus</taxon>
    </lineage>
</organism>
<evidence type="ECO:0000256" key="10">
    <source>
        <dbReference type="ARBA" id="ARBA00023027"/>
    </source>
</evidence>
<comment type="pathway">
    <text evidence="3">Nucleotide-sugar biosynthesis; UDP-alpha-D-xylose biosynthesis; UDP-alpha-D-xylose from UDP-alpha-D-glucuronate: step 1/1.</text>
</comment>
<dbReference type="GO" id="GO:0008446">
    <property type="term" value="F:GDP-mannose 4,6-dehydratase activity"/>
    <property type="evidence" value="ECO:0007669"/>
    <property type="project" value="UniProtKB-EC"/>
</dbReference>
<evidence type="ECO:0000256" key="12">
    <source>
        <dbReference type="ARBA" id="ARBA00023136"/>
    </source>
</evidence>
<evidence type="ECO:0000256" key="13">
    <source>
        <dbReference type="ARBA" id="ARBA00023239"/>
    </source>
</evidence>
<comment type="similarity">
    <text evidence="4">Belongs to the NAD(P)-dependent epimerase/dehydratase family. UDP-glucuronic acid decarboxylase subfamily.</text>
</comment>
<evidence type="ECO:0000259" key="14">
    <source>
        <dbReference type="Pfam" id="PF16363"/>
    </source>
</evidence>
<evidence type="ECO:0000256" key="4">
    <source>
        <dbReference type="ARBA" id="ARBA00007505"/>
    </source>
</evidence>
<evidence type="ECO:0000256" key="5">
    <source>
        <dbReference type="ARBA" id="ARBA00012290"/>
    </source>
</evidence>
<evidence type="ECO:0000256" key="7">
    <source>
        <dbReference type="ARBA" id="ARBA00022793"/>
    </source>
</evidence>
<evidence type="ECO:0000256" key="11">
    <source>
        <dbReference type="ARBA" id="ARBA00023034"/>
    </source>
</evidence>
<keyword evidence="11" id="KW-0333">Golgi apparatus</keyword>
<evidence type="ECO:0000313" key="16">
    <source>
        <dbReference type="Proteomes" id="UP001239462"/>
    </source>
</evidence>
<dbReference type="InterPro" id="IPR036291">
    <property type="entry name" value="NAD(P)-bd_dom_sf"/>
</dbReference>
<gene>
    <name evidence="15" type="ORF">QTN89_12835</name>
</gene>
<reference evidence="15 16" key="1">
    <citation type="submission" date="2023-06" db="EMBL/GenBank/DDBJ databases">
        <title>Roseiconus lacunae JC819 isolated from Gulf of Mannar region, Tamil Nadu.</title>
        <authorList>
            <person name="Pk S."/>
            <person name="Ch S."/>
            <person name="Ch V.R."/>
        </authorList>
    </citation>
    <scope>NUCLEOTIDE SEQUENCE [LARGE SCALE GENOMIC DNA]</scope>
    <source>
        <strain evidence="15 16">JC819</strain>
    </source>
</reference>
<dbReference type="InterPro" id="IPR016040">
    <property type="entry name" value="NAD(P)-bd_dom"/>
</dbReference>
<sequence length="336" mass="36987">MNEIAPTGKTQLITGGAGFIGSHLAQKLLDRGDHVLIVDDLSTGNRANLEAILGHPRLEFIDGGVEDDRLVAEVVGRADCVYHLAAAVGVALIAKQPIQTIERNVYPTQLILDRLGERARRGKLVPCFIASTSEVYGKNPKDTWCEEDDLVFGATTKPRWSYGVSKAIDEFLALAFHKERQLPVVVGRFFNVVGPRQTGAYGMVLPRFVAAALRGESLVVHDDGKQIRCFAHVDDVVHAVVSLVEKSGAHGRVYNIGSDSPISILDLAKRVIERVNPKVDIKYQSYADAYDESFEDIRRRVPDLTRIKETIGFVASKNLDDIIDSVAEEMRQSGQL</sequence>
<keyword evidence="6" id="KW-0812">Transmembrane</keyword>
<dbReference type="PANTHER" id="PTHR43078">
    <property type="entry name" value="UDP-GLUCURONIC ACID DECARBOXYLASE-RELATED"/>
    <property type="match status" value="1"/>
</dbReference>
<evidence type="ECO:0000256" key="8">
    <source>
        <dbReference type="ARBA" id="ARBA00022968"/>
    </source>
</evidence>
<dbReference type="PANTHER" id="PTHR43078:SF6">
    <property type="entry name" value="UDP-GLUCURONIC ACID DECARBOXYLASE 1"/>
    <property type="match status" value="1"/>
</dbReference>